<dbReference type="PANTHER" id="PTHR34179">
    <property type="entry name" value="TUMOR PROTEIN P53-INDUCIBLE PROTEIN 13"/>
    <property type="match status" value="1"/>
</dbReference>
<evidence type="ECO:0000313" key="4">
    <source>
        <dbReference type="EMBL" id="TRY96312.1"/>
    </source>
</evidence>
<name>A0A553R2A4_9TELE</name>
<keyword evidence="5" id="KW-1185">Reference proteome</keyword>
<keyword evidence="2" id="KW-0812">Transmembrane</keyword>
<evidence type="ECO:0000256" key="1">
    <source>
        <dbReference type="SAM" id="MobiDB-lite"/>
    </source>
</evidence>
<feature type="signal peptide" evidence="3">
    <location>
        <begin position="1"/>
        <end position="20"/>
    </location>
</feature>
<dbReference type="GO" id="GO:0005737">
    <property type="term" value="C:cytoplasm"/>
    <property type="evidence" value="ECO:0007669"/>
    <property type="project" value="TreeGrafter"/>
</dbReference>
<feature type="region of interest" description="Disordered" evidence="1">
    <location>
        <begin position="262"/>
        <end position="298"/>
    </location>
</feature>
<dbReference type="OrthoDB" id="5960270at2759"/>
<dbReference type="AlphaFoldDB" id="A0A553R2A4"/>
<evidence type="ECO:0000256" key="2">
    <source>
        <dbReference type="SAM" id="Phobius"/>
    </source>
</evidence>
<feature type="chain" id="PRO_5022081507" description="Tumor protein p53-inducible protein 13" evidence="3">
    <location>
        <begin position="21"/>
        <end position="423"/>
    </location>
</feature>
<proteinExistence type="predicted"/>
<feature type="compositionally biased region" description="Basic and acidic residues" evidence="1">
    <location>
        <begin position="271"/>
        <end position="281"/>
    </location>
</feature>
<dbReference type="InterPro" id="IPR021454">
    <property type="entry name" value="DUF3105"/>
</dbReference>
<reference evidence="4 5" key="1">
    <citation type="journal article" date="2019" name="Sci. Data">
        <title>Hybrid genome assembly and annotation of Danionella translucida.</title>
        <authorList>
            <person name="Kadobianskyi M."/>
            <person name="Schulze L."/>
            <person name="Schuelke M."/>
            <person name="Judkewitz B."/>
        </authorList>
    </citation>
    <scope>NUCLEOTIDE SEQUENCE [LARGE SCALE GENOMIC DNA]</scope>
    <source>
        <strain evidence="4 5">Bolton</strain>
    </source>
</reference>
<keyword evidence="2" id="KW-0472">Membrane</keyword>
<keyword evidence="3" id="KW-0732">Signal</keyword>
<evidence type="ECO:0008006" key="6">
    <source>
        <dbReference type="Google" id="ProtNLM"/>
    </source>
</evidence>
<protein>
    <recommendedName>
        <fullName evidence="6">Tumor protein p53-inducible protein 13</fullName>
    </recommendedName>
</protein>
<dbReference type="Proteomes" id="UP000316079">
    <property type="component" value="Unassembled WGS sequence"/>
</dbReference>
<gene>
    <name evidence="4" type="ORF">DNTS_030039</name>
</gene>
<dbReference type="STRING" id="623744.A0A553R2A4"/>
<feature type="transmembrane region" description="Helical" evidence="2">
    <location>
        <begin position="339"/>
        <end position="358"/>
    </location>
</feature>
<organism evidence="4 5">
    <name type="scientific">Danionella cerebrum</name>
    <dbReference type="NCBI Taxonomy" id="2873325"/>
    <lineage>
        <taxon>Eukaryota</taxon>
        <taxon>Metazoa</taxon>
        <taxon>Chordata</taxon>
        <taxon>Craniata</taxon>
        <taxon>Vertebrata</taxon>
        <taxon>Euteleostomi</taxon>
        <taxon>Actinopterygii</taxon>
        <taxon>Neopterygii</taxon>
        <taxon>Teleostei</taxon>
        <taxon>Ostariophysi</taxon>
        <taxon>Cypriniformes</taxon>
        <taxon>Danionidae</taxon>
        <taxon>Danioninae</taxon>
        <taxon>Danionella</taxon>
    </lineage>
</organism>
<keyword evidence="2" id="KW-1133">Transmembrane helix</keyword>
<accession>A0A553R2A4</accession>
<evidence type="ECO:0000256" key="3">
    <source>
        <dbReference type="SAM" id="SignalP"/>
    </source>
</evidence>
<sequence>MARPVLLLSGFICLCMRCSSSWLCDNGKNIPDIKTWHSTTEATDYICMDTPIRYNEHIPTHGAYRFVEAESGEYLYCPPQRWLHNLKNGALVFLYHPCLSVEARRRLTVMAHSCHPHYIITAHPGLSQNRPFAVVSWGRSLEMSRITHAVCDWIRSVSSNVSQALPSYGAKYNLYLIKPMAEDRPVNAKQEMSKAERLKSLEHCCMEALSFSESKMVLKRSLQQLTGNIKPDELNSTDGTKENNTDIIGQNGTKVMVTVTQSHSSASYRTKTAEKPKEPTTKKVHQGTTTKGRKHRIKTDTKAQLCGELEPCGLAKSTPPRVEDQIRGERIPLPRTDEAVWAAGAVGFILALLTLSVLHTRLYRHCRPSTSLYWHDNQQDYENVSDIIRRRLRNFGRRKRRSSQSRRLECSLLSNSSNDENSD</sequence>
<comment type="caution">
    <text evidence="4">The sequence shown here is derived from an EMBL/GenBank/DDBJ whole genome shotgun (WGS) entry which is preliminary data.</text>
</comment>
<evidence type="ECO:0000313" key="5">
    <source>
        <dbReference type="Proteomes" id="UP000316079"/>
    </source>
</evidence>
<dbReference type="PANTHER" id="PTHR34179:SF1">
    <property type="entry name" value="TUMOR PROTEIN P53-INDUCIBLE PROTEIN 13"/>
    <property type="match status" value="1"/>
</dbReference>
<dbReference type="Pfam" id="PF11303">
    <property type="entry name" value="DUF3105"/>
    <property type="match status" value="1"/>
</dbReference>
<dbReference type="EMBL" id="SRMA01025307">
    <property type="protein sequence ID" value="TRY96312.1"/>
    <property type="molecule type" value="Genomic_DNA"/>
</dbReference>